<name>A0A7J7RFN3_MYOMY</name>
<dbReference type="EMBL" id="JABWUV010000028">
    <property type="protein sequence ID" value="KAF6274926.1"/>
    <property type="molecule type" value="Genomic_DNA"/>
</dbReference>
<comment type="caution">
    <text evidence="1">The sequence shown here is derived from an EMBL/GenBank/DDBJ whole genome shotgun (WGS) entry which is preliminary data.</text>
</comment>
<evidence type="ECO:0000313" key="2">
    <source>
        <dbReference type="Proteomes" id="UP000527355"/>
    </source>
</evidence>
<dbReference type="AlphaFoldDB" id="A0A7J7RFN3"/>
<sequence>MGAILWFSLSQQISTYTRAHACVCMHTHIHITDCPPWKHRSCQKKKPPTFGPGDSACGWLQVRRQTSHPPEAPGCNHLEKLPALWSRAPAPVAREIGSLFSYCTHYFNIPLLNFSPVLQPNSTFHRKDM</sequence>
<dbReference type="Proteomes" id="UP000527355">
    <property type="component" value="Unassembled WGS sequence"/>
</dbReference>
<gene>
    <name evidence="1" type="ORF">mMyoMyo1_010340</name>
</gene>
<reference evidence="1 2" key="1">
    <citation type="journal article" date="2020" name="Nature">
        <title>Six reference-quality genomes reveal evolution of bat adaptations.</title>
        <authorList>
            <person name="Jebb D."/>
            <person name="Huang Z."/>
            <person name="Pippel M."/>
            <person name="Hughes G.M."/>
            <person name="Lavrichenko K."/>
            <person name="Devanna P."/>
            <person name="Winkler S."/>
            <person name="Jermiin L.S."/>
            <person name="Skirmuntt E.C."/>
            <person name="Katzourakis A."/>
            <person name="Burkitt-Gray L."/>
            <person name="Ray D.A."/>
            <person name="Sullivan K.A.M."/>
            <person name="Roscito J.G."/>
            <person name="Kirilenko B.M."/>
            <person name="Davalos L.M."/>
            <person name="Corthals A.P."/>
            <person name="Power M.L."/>
            <person name="Jones G."/>
            <person name="Ransome R.D."/>
            <person name="Dechmann D.K.N."/>
            <person name="Locatelli A.G."/>
            <person name="Puechmaille S.J."/>
            <person name="Fedrigo O."/>
            <person name="Jarvis E.D."/>
            <person name="Hiller M."/>
            <person name="Vernes S.C."/>
            <person name="Myers E.W."/>
            <person name="Teeling E.C."/>
        </authorList>
    </citation>
    <scope>NUCLEOTIDE SEQUENCE [LARGE SCALE GENOMIC DNA]</scope>
    <source>
        <strain evidence="1">MMyoMyo1</strain>
        <tissue evidence="1">Flight muscle</tissue>
    </source>
</reference>
<proteinExistence type="predicted"/>
<keyword evidence="2" id="KW-1185">Reference proteome</keyword>
<organism evidence="1 2">
    <name type="scientific">Myotis myotis</name>
    <name type="common">Greater mouse-eared bat</name>
    <name type="synonym">Vespertilio myotis</name>
    <dbReference type="NCBI Taxonomy" id="51298"/>
    <lineage>
        <taxon>Eukaryota</taxon>
        <taxon>Metazoa</taxon>
        <taxon>Chordata</taxon>
        <taxon>Craniata</taxon>
        <taxon>Vertebrata</taxon>
        <taxon>Euteleostomi</taxon>
        <taxon>Mammalia</taxon>
        <taxon>Eutheria</taxon>
        <taxon>Laurasiatheria</taxon>
        <taxon>Chiroptera</taxon>
        <taxon>Yangochiroptera</taxon>
        <taxon>Vespertilionidae</taxon>
        <taxon>Myotis</taxon>
    </lineage>
</organism>
<evidence type="ECO:0000313" key="1">
    <source>
        <dbReference type="EMBL" id="KAF6274926.1"/>
    </source>
</evidence>
<accession>A0A7J7RFN3</accession>
<protein>
    <submittedName>
        <fullName evidence="1">Uncharacterized protein</fullName>
    </submittedName>
</protein>